<dbReference type="EC" id="5.2.1.8" evidence="2"/>
<feature type="compositionally biased region" description="Low complexity" evidence="6">
    <location>
        <begin position="402"/>
        <end position="413"/>
    </location>
</feature>
<feature type="domain" description="PpiC" evidence="7">
    <location>
        <begin position="157"/>
        <end position="249"/>
    </location>
</feature>
<proteinExistence type="predicted"/>
<feature type="region of interest" description="Disordered" evidence="6">
    <location>
        <begin position="309"/>
        <end position="345"/>
    </location>
</feature>
<dbReference type="Gene3D" id="3.10.50.40">
    <property type="match status" value="1"/>
</dbReference>
<keyword evidence="4" id="KW-0697">Rotamase</keyword>
<feature type="region of interest" description="Disordered" evidence="6">
    <location>
        <begin position="397"/>
        <end position="475"/>
    </location>
</feature>
<evidence type="ECO:0000256" key="2">
    <source>
        <dbReference type="ARBA" id="ARBA00013194"/>
    </source>
</evidence>
<keyword evidence="5" id="KW-0413">Isomerase</keyword>
<keyword evidence="3" id="KW-0732">Signal</keyword>
<dbReference type="InterPro" id="IPR046357">
    <property type="entry name" value="PPIase_dom_sf"/>
</dbReference>
<dbReference type="InterPro" id="IPR050245">
    <property type="entry name" value="PrsA_foldase"/>
</dbReference>
<evidence type="ECO:0000256" key="3">
    <source>
        <dbReference type="ARBA" id="ARBA00022729"/>
    </source>
</evidence>
<organism evidence="8">
    <name type="scientific">hydrocarbon metagenome</name>
    <dbReference type="NCBI Taxonomy" id="938273"/>
    <lineage>
        <taxon>unclassified sequences</taxon>
        <taxon>metagenomes</taxon>
        <taxon>ecological metagenomes</taxon>
    </lineage>
</organism>
<dbReference type="AlphaFoldDB" id="A0A0W8G8L0"/>
<evidence type="ECO:0000313" key="8">
    <source>
        <dbReference type="EMBL" id="KUG29498.1"/>
    </source>
</evidence>
<evidence type="ECO:0000256" key="4">
    <source>
        <dbReference type="ARBA" id="ARBA00023110"/>
    </source>
</evidence>
<dbReference type="EMBL" id="LNQE01000076">
    <property type="protein sequence ID" value="KUG29498.1"/>
    <property type="molecule type" value="Genomic_DNA"/>
</dbReference>
<dbReference type="Pfam" id="PF13145">
    <property type="entry name" value="Rotamase_2"/>
    <property type="match status" value="1"/>
</dbReference>
<dbReference type="GO" id="GO:0003755">
    <property type="term" value="F:peptidyl-prolyl cis-trans isomerase activity"/>
    <property type="evidence" value="ECO:0007669"/>
    <property type="project" value="UniProtKB-KW"/>
</dbReference>
<dbReference type="Gene3D" id="1.10.4030.10">
    <property type="entry name" value="Porin chaperone SurA, peptide-binding domain"/>
    <property type="match status" value="1"/>
</dbReference>
<evidence type="ECO:0000259" key="7">
    <source>
        <dbReference type="Pfam" id="PF13145"/>
    </source>
</evidence>
<dbReference type="SUPFAM" id="SSF109998">
    <property type="entry name" value="Triger factor/SurA peptide-binding domain-like"/>
    <property type="match status" value="1"/>
</dbReference>
<comment type="catalytic activity">
    <reaction evidence="1">
        <text>[protein]-peptidylproline (omega=180) = [protein]-peptidylproline (omega=0)</text>
        <dbReference type="Rhea" id="RHEA:16237"/>
        <dbReference type="Rhea" id="RHEA-COMP:10747"/>
        <dbReference type="Rhea" id="RHEA-COMP:10748"/>
        <dbReference type="ChEBI" id="CHEBI:83833"/>
        <dbReference type="ChEBI" id="CHEBI:83834"/>
        <dbReference type="EC" id="5.2.1.8"/>
    </reaction>
</comment>
<evidence type="ECO:0000256" key="5">
    <source>
        <dbReference type="ARBA" id="ARBA00023235"/>
    </source>
</evidence>
<dbReference type="InterPro" id="IPR027304">
    <property type="entry name" value="Trigger_fact/SurA_dom_sf"/>
</dbReference>
<dbReference type="PANTHER" id="PTHR47245">
    <property type="entry name" value="PEPTIDYLPROLYL ISOMERASE"/>
    <property type="match status" value="1"/>
</dbReference>
<reference evidence="8" key="1">
    <citation type="journal article" date="2015" name="Proc. Natl. Acad. Sci. U.S.A.">
        <title>Networks of energetic and metabolic interactions define dynamics in microbial communities.</title>
        <authorList>
            <person name="Embree M."/>
            <person name="Liu J.K."/>
            <person name="Al-Bassam M.M."/>
            <person name="Zengler K."/>
        </authorList>
    </citation>
    <scope>NUCLEOTIDE SEQUENCE</scope>
</reference>
<gene>
    <name evidence="8" type="ORF">ASZ90_000608</name>
</gene>
<feature type="compositionally biased region" description="Pro residues" evidence="6">
    <location>
        <begin position="414"/>
        <end position="428"/>
    </location>
</feature>
<feature type="compositionally biased region" description="Low complexity" evidence="6">
    <location>
        <begin position="429"/>
        <end position="449"/>
    </location>
</feature>
<evidence type="ECO:0000256" key="1">
    <source>
        <dbReference type="ARBA" id="ARBA00000971"/>
    </source>
</evidence>
<dbReference type="InterPro" id="IPR000297">
    <property type="entry name" value="PPIase_PpiC"/>
</dbReference>
<feature type="compositionally biased region" description="Basic and acidic residues" evidence="6">
    <location>
        <begin position="321"/>
        <end position="336"/>
    </location>
</feature>
<protein>
    <recommendedName>
        <fullName evidence="2">peptidylprolyl isomerase</fullName>
        <ecNumber evidence="2">5.2.1.8</ecNumber>
    </recommendedName>
</protein>
<evidence type="ECO:0000256" key="6">
    <source>
        <dbReference type="SAM" id="MobiDB-lite"/>
    </source>
</evidence>
<name>A0A0W8G8L0_9ZZZZ</name>
<sequence length="548" mass="59386">MTCISRYLFFPILFSAMALLWACDRMAEPPGVVATVNGRPVTLGQLECNHDLRGMGIVATENPSVERLRRDYGRIMADLIIRELMLEELAKAGHAVTDEDLARLEKEIRADYPEEVFDRMLFEENIDPGKWRESLLSGVAMEKFANTLLKDRVKIEVQEAAEYYKEHVSEFQRPALVTLLLVRGPDKKLVAEAVRERDSGRTFPREPTPDAASIQEVRLPRELIPEAWRTLLGKLQPGQASPVVQGKRESMALILVGETAAFTLDPAAAYPVVEKALTEKKRNEAFAEWLAGAVAAADIRVSRHLVGDGDMPVSEAPSPDILEKEFPGVGDREGEHAAQLADTGQVSRSFADRFASQQERDGPGSVSGENLLSLTAPGAAESPDENRLEALRVVPGREASDEPAAAPAQTDPAPQEPSPSPAPAPPAAEAPSPGGAAAPALEAATAGEESGQGRTAAPETSGEPAAPVPASGPGEVEFLANKASWIIFKVDDGQEDRMYLKGGKTHVVSFKKKLSVRFGSPSDITYRFKDRQDRVESSAREVKTVDFP</sequence>
<dbReference type="PANTHER" id="PTHR47245:SF1">
    <property type="entry name" value="FOLDASE PROTEIN PRSA"/>
    <property type="match status" value="1"/>
</dbReference>
<comment type="caution">
    <text evidence="8">The sequence shown here is derived from an EMBL/GenBank/DDBJ whole genome shotgun (WGS) entry which is preliminary data.</text>
</comment>
<accession>A0A0W8G8L0</accession>